<organism evidence="4 5">
    <name type="scientific">Gluconobacter potus</name>
    <dbReference type="NCBI Taxonomy" id="2724927"/>
    <lineage>
        <taxon>Bacteria</taxon>
        <taxon>Pseudomonadati</taxon>
        <taxon>Pseudomonadota</taxon>
        <taxon>Alphaproteobacteria</taxon>
        <taxon>Acetobacterales</taxon>
        <taxon>Acetobacteraceae</taxon>
        <taxon>Gluconobacter</taxon>
    </lineage>
</organism>
<dbReference type="GO" id="GO:0009279">
    <property type="term" value="C:cell outer membrane"/>
    <property type="evidence" value="ECO:0007669"/>
    <property type="project" value="UniProtKB-SubCell"/>
</dbReference>
<dbReference type="PATRIC" id="fig|442.7.peg.3142"/>
<comment type="caution">
    <text evidence="4">The sequence shown here is derived from an EMBL/GenBank/DDBJ whole genome shotgun (WGS) entry which is preliminary data.</text>
</comment>
<reference evidence="4 5" key="1">
    <citation type="submission" date="2015-06" db="EMBL/GenBank/DDBJ databases">
        <title>Improved classification and identification of acetic acid bacteria using matrix-assisted laser desorption/ionization time-of-flight mass spectrometry; Gluconobacter nephelii and Gluconobacter uchimurae are later heterotypic synonyms of Gluconobacter japonicus and Gluconobacter oxydans, respectively.</title>
        <authorList>
            <person name="Li L."/>
            <person name="Cleenwerck I."/>
            <person name="De Vuyst L."/>
            <person name="Vandamme P."/>
        </authorList>
    </citation>
    <scope>NUCLEOTIDE SEQUENCE [LARGE SCALE GENOMIC DNA]</scope>
    <source>
        <strain evidence="4 5">LMG 1764</strain>
    </source>
</reference>
<name>A0A149QR90_9PROT</name>
<evidence type="ECO:0000256" key="3">
    <source>
        <dbReference type="ARBA" id="ARBA00023237"/>
    </source>
</evidence>
<evidence type="ECO:0000256" key="2">
    <source>
        <dbReference type="ARBA" id="ARBA00023136"/>
    </source>
</evidence>
<dbReference type="AlphaFoldDB" id="A0A149QR90"/>
<dbReference type="Proteomes" id="UP000075573">
    <property type="component" value="Unassembled WGS sequence"/>
</dbReference>
<keyword evidence="2" id="KW-0472">Membrane</keyword>
<gene>
    <name evidence="4" type="ORF">AD929_15455</name>
</gene>
<dbReference type="SUPFAM" id="SSF56935">
    <property type="entry name" value="Porins"/>
    <property type="match status" value="1"/>
</dbReference>
<evidence type="ECO:0000313" key="4">
    <source>
        <dbReference type="EMBL" id="KXU99693.1"/>
    </source>
</evidence>
<sequence length="116" mass="12890">MSQTAYDDTKSSIRPETAWIYAIGYRYTGDVKSPGYWLTNVGVQYSFGNMKQYNRYLGAIKNLTVAFNGSNLTNRRYISTMGQNGNPADIASGALTDQSMQIGAPRMFFGSVRADF</sequence>
<evidence type="ECO:0000256" key="1">
    <source>
        <dbReference type="ARBA" id="ARBA00004442"/>
    </source>
</evidence>
<protein>
    <submittedName>
        <fullName evidence="4">Uncharacterized protein</fullName>
    </submittedName>
</protein>
<proteinExistence type="predicted"/>
<accession>A0A149QR90</accession>
<dbReference type="InterPro" id="IPR036942">
    <property type="entry name" value="Beta-barrel_TonB_sf"/>
</dbReference>
<comment type="subcellular location">
    <subcellularLocation>
        <location evidence="1">Cell outer membrane</location>
    </subcellularLocation>
</comment>
<dbReference type="EMBL" id="LHZB01000120">
    <property type="protein sequence ID" value="KXU99693.1"/>
    <property type="molecule type" value="Genomic_DNA"/>
</dbReference>
<evidence type="ECO:0000313" key="5">
    <source>
        <dbReference type="Proteomes" id="UP000075573"/>
    </source>
</evidence>
<dbReference type="Gene3D" id="2.40.170.20">
    <property type="entry name" value="TonB-dependent receptor, beta-barrel domain"/>
    <property type="match status" value="1"/>
</dbReference>
<keyword evidence="3" id="KW-0998">Cell outer membrane</keyword>